<gene>
    <name evidence="1" type="ORF">NC653_015369</name>
</gene>
<evidence type="ECO:0000313" key="1">
    <source>
        <dbReference type="EMBL" id="KAJ6991997.1"/>
    </source>
</evidence>
<keyword evidence="2" id="KW-1185">Reference proteome</keyword>
<proteinExistence type="predicted"/>
<evidence type="ECO:0000313" key="2">
    <source>
        <dbReference type="Proteomes" id="UP001164929"/>
    </source>
</evidence>
<reference evidence="1" key="1">
    <citation type="journal article" date="2023" name="Mol. Ecol. Resour.">
        <title>Chromosome-level genome assembly of a triploid poplar Populus alba 'Berolinensis'.</title>
        <authorList>
            <person name="Chen S."/>
            <person name="Yu Y."/>
            <person name="Wang X."/>
            <person name="Wang S."/>
            <person name="Zhang T."/>
            <person name="Zhou Y."/>
            <person name="He R."/>
            <person name="Meng N."/>
            <person name="Wang Y."/>
            <person name="Liu W."/>
            <person name="Liu Z."/>
            <person name="Liu J."/>
            <person name="Guo Q."/>
            <person name="Huang H."/>
            <person name="Sederoff R.R."/>
            <person name="Wang G."/>
            <person name="Qu G."/>
            <person name="Chen S."/>
        </authorList>
    </citation>
    <scope>NUCLEOTIDE SEQUENCE</scope>
    <source>
        <strain evidence="1">SC-2020</strain>
    </source>
</reference>
<sequence length="125" mass="14632">MTDTRSQNFFGLTFFLPIDQELTRHSMSPEHLEDFMLSHSIPMPPTFSGLNHFPTGTMVPSGLEHQLIEIKNRGKADFSVNNAQFPIPDSWNMLILIVTFPRYMSIRKDKQHWPWSSFRQLRELP</sequence>
<dbReference type="PANTHER" id="PTHR36069:SF3">
    <property type="entry name" value="FAS1 DOMAIN-CONTAINING PROTEIN"/>
    <property type="match status" value="1"/>
</dbReference>
<comment type="caution">
    <text evidence="1">The sequence shown here is derived from an EMBL/GenBank/DDBJ whole genome shotgun (WGS) entry which is preliminary data.</text>
</comment>
<dbReference type="Proteomes" id="UP001164929">
    <property type="component" value="Chromosome 6"/>
</dbReference>
<organism evidence="1 2">
    <name type="scientific">Populus alba x Populus x berolinensis</name>
    <dbReference type="NCBI Taxonomy" id="444605"/>
    <lineage>
        <taxon>Eukaryota</taxon>
        <taxon>Viridiplantae</taxon>
        <taxon>Streptophyta</taxon>
        <taxon>Embryophyta</taxon>
        <taxon>Tracheophyta</taxon>
        <taxon>Spermatophyta</taxon>
        <taxon>Magnoliopsida</taxon>
        <taxon>eudicotyledons</taxon>
        <taxon>Gunneridae</taxon>
        <taxon>Pentapetalae</taxon>
        <taxon>rosids</taxon>
        <taxon>fabids</taxon>
        <taxon>Malpighiales</taxon>
        <taxon>Salicaceae</taxon>
        <taxon>Saliceae</taxon>
        <taxon>Populus</taxon>
    </lineage>
</organism>
<dbReference type="InterPro" id="IPR053339">
    <property type="entry name" value="FAS1_domain_protein"/>
</dbReference>
<dbReference type="PANTHER" id="PTHR36069">
    <property type="entry name" value="EXPRESSED PROTEIN-RELATED"/>
    <property type="match status" value="1"/>
</dbReference>
<protein>
    <recommendedName>
        <fullName evidence="3">FAS1 domain-containing protein</fullName>
    </recommendedName>
</protein>
<dbReference type="AlphaFoldDB" id="A0AAD6VY51"/>
<name>A0AAD6VY51_9ROSI</name>
<dbReference type="EMBL" id="JAQIZT010000006">
    <property type="protein sequence ID" value="KAJ6991997.1"/>
    <property type="molecule type" value="Genomic_DNA"/>
</dbReference>
<evidence type="ECO:0008006" key="3">
    <source>
        <dbReference type="Google" id="ProtNLM"/>
    </source>
</evidence>
<accession>A0AAD6VY51</accession>